<dbReference type="Pfam" id="PF05047">
    <property type="entry name" value="L51_S25_CI-B8"/>
    <property type="match status" value="1"/>
</dbReference>
<dbReference type="SUPFAM" id="SSF52833">
    <property type="entry name" value="Thioredoxin-like"/>
    <property type="match status" value="1"/>
</dbReference>
<evidence type="ECO:0000256" key="6">
    <source>
        <dbReference type="ARBA" id="ARBA00035188"/>
    </source>
</evidence>
<name>A0A1E5RF81_9ASCO</name>
<evidence type="ECO:0000313" key="9">
    <source>
        <dbReference type="Proteomes" id="UP000095728"/>
    </source>
</evidence>
<accession>A0A1E5RF81</accession>
<comment type="caution">
    <text evidence="8">The sequence shown here is derived from an EMBL/GenBank/DDBJ whole genome shotgun (WGS) entry which is preliminary data.</text>
</comment>
<evidence type="ECO:0000313" key="8">
    <source>
        <dbReference type="EMBL" id="OEJ85559.1"/>
    </source>
</evidence>
<dbReference type="InParanoid" id="A0A1E5RF81"/>
<proteinExistence type="inferred from homology"/>
<sequence length="145" mass="16280">MPVAVNPIKLKSIVQTGIKQYIPACRKITIQYCNWGGSSEGIRQYLKSGQINKLLETNRHIEFEIVNKNGTHPVITGHYANQRIKPICIRNLTGTRIEEKLNLIKSSSGSVLRNVAKNKNVQSNSDSVRGIWSPVHVDPTSRYNV</sequence>
<organism evidence="8 9">
    <name type="scientific">Hanseniaspora osmophila</name>
    <dbReference type="NCBI Taxonomy" id="56408"/>
    <lineage>
        <taxon>Eukaryota</taxon>
        <taxon>Fungi</taxon>
        <taxon>Dikarya</taxon>
        <taxon>Ascomycota</taxon>
        <taxon>Saccharomycotina</taxon>
        <taxon>Saccharomycetes</taxon>
        <taxon>Saccharomycodales</taxon>
        <taxon>Saccharomycodaceae</taxon>
        <taxon>Hanseniaspora</taxon>
    </lineage>
</organism>
<keyword evidence="9" id="KW-1185">Reference proteome</keyword>
<dbReference type="GO" id="GO:0003735">
    <property type="term" value="F:structural constituent of ribosome"/>
    <property type="evidence" value="ECO:0007669"/>
    <property type="project" value="InterPro"/>
</dbReference>
<dbReference type="Gene3D" id="3.40.30.10">
    <property type="entry name" value="Glutaredoxin"/>
    <property type="match status" value="1"/>
</dbReference>
<dbReference type="PANTHER" id="PTHR21396">
    <property type="entry name" value="39S RIBOSOMAL PROTEIN L43"/>
    <property type="match status" value="1"/>
</dbReference>
<dbReference type="InterPro" id="IPR007741">
    <property type="entry name" value="Ribosomal_mL43/mS25/NADH_DH"/>
</dbReference>
<keyword evidence="3 8" id="KW-0689">Ribosomal protein</keyword>
<evidence type="ECO:0000256" key="5">
    <source>
        <dbReference type="ARBA" id="ARBA00023274"/>
    </source>
</evidence>
<dbReference type="EMBL" id="LPNM01000007">
    <property type="protein sequence ID" value="OEJ85559.1"/>
    <property type="molecule type" value="Genomic_DNA"/>
</dbReference>
<reference evidence="9" key="1">
    <citation type="journal article" date="2016" name="Genome Announc.">
        <title>Genome sequences of three species of Hanseniaspora isolated from spontaneous wine fermentations.</title>
        <authorList>
            <person name="Sternes P.R."/>
            <person name="Lee D."/>
            <person name="Kutyna D.R."/>
            <person name="Borneman A.R."/>
        </authorList>
    </citation>
    <scope>NUCLEOTIDE SEQUENCE [LARGE SCALE GENOMIC DNA]</scope>
    <source>
        <strain evidence="9">AWRI3579</strain>
    </source>
</reference>
<protein>
    <recommendedName>
        <fullName evidence="6">Large ribosomal subunit protein mL43</fullName>
    </recommendedName>
</protein>
<keyword evidence="4" id="KW-0496">Mitochondrion</keyword>
<comment type="similarity">
    <text evidence="2">Belongs to the mitochondrion-specific ribosomal protein mL43 family.</text>
</comment>
<dbReference type="GO" id="GO:0032543">
    <property type="term" value="P:mitochondrial translation"/>
    <property type="evidence" value="ECO:0007669"/>
    <property type="project" value="InterPro"/>
</dbReference>
<evidence type="ECO:0000256" key="2">
    <source>
        <dbReference type="ARBA" id="ARBA00006073"/>
    </source>
</evidence>
<dbReference type="AlphaFoldDB" id="A0A1E5RF81"/>
<dbReference type="FunCoup" id="A0A1E5RF81">
    <property type="interactions" value="390"/>
</dbReference>
<evidence type="ECO:0000256" key="1">
    <source>
        <dbReference type="ARBA" id="ARBA00004173"/>
    </source>
</evidence>
<dbReference type="SMART" id="SM00916">
    <property type="entry name" value="L51_S25_CI-B8"/>
    <property type="match status" value="1"/>
</dbReference>
<dbReference type="Proteomes" id="UP000095728">
    <property type="component" value="Unassembled WGS sequence"/>
</dbReference>
<dbReference type="GO" id="GO:0005762">
    <property type="term" value="C:mitochondrial large ribosomal subunit"/>
    <property type="evidence" value="ECO:0007669"/>
    <property type="project" value="TreeGrafter"/>
</dbReference>
<evidence type="ECO:0000259" key="7">
    <source>
        <dbReference type="SMART" id="SM00916"/>
    </source>
</evidence>
<gene>
    <name evidence="8" type="ORF">AWRI3579_g2273</name>
</gene>
<dbReference type="OrthoDB" id="88at2759"/>
<dbReference type="InterPro" id="IPR036249">
    <property type="entry name" value="Thioredoxin-like_sf"/>
</dbReference>
<evidence type="ECO:0000256" key="4">
    <source>
        <dbReference type="ARBA" id="ARBA00023128"/>
    </source>
</evidence>
<feature type="domain" description="Ribosomal protein/NADH dehydrogenase" evidence="7">
    <location>
        <begin position="34"/>
        <end position="108"/>
    </location>
</feature>
<dbReference type="PANTHER" id="PTHR21396:SF2">
    <property type="entry name" value="LARGE RIBOSOMAL SUBUNIT PROTEIN ML43"/>
    <property type="match status" value="1"/>
</dbReference>
<comment type="subcellular location">
    <subcellularLocation>
        <location evidence="1">Mitochondrion</location>
    </subcellularLocation>
</comment>
<keyword evidence="5" id="KW-0687">Ribonucleoprotein</keyword>
<evidence type="ECO:0000256" key="3">
    <source>
        <dbReference type="ARBA" id="ARBA00022980"/>
    </source>
</evidence>
<dbReference type="STRING" id="56408.A0A1E5RF81"/>
<dbReference type="InterPro" id="IPR039927">
    <property type="entry name" value="Ribosomal_mL43"/>
</dbReference>